<accession>A0A383ADF3</accession>
<name>A0A383ADF3_9ZZZZ</name>
<dbReference type="EMBL" id="UINC01190852">
    <property type="protein sequence ID" value="SVE05205.1"/>
    <property type="molecule type" value="Genomic_DNA"/>
</dbReference>
<reference evidence="1" key="1">
    <citation type="submission" date="2018-05" db="EMBL/GenBank/DDBJ databases">
        <authorList>
            <person name="Lanie J.A."/>
            <person name="Ng W.-L."/>
            <person name="Kazmierczak K.M."/>
            <person name="Andrzejewski T.M."/>
            <person name="Davidsen T.M."/>
            <person name="Wayne K.J."/>
            <person name="Tettelin H."/>
            <person name="Glass J.I."/>
            <person name="Rusch D."/>
            <person name="Podicherti R."/>
            <person name="Tsui H.-C.T."/>
            <person name="Winkler M.E."/>
        </authorList>
    </citation>
    <scope>NUCLEOTIDE SEQUENCE</scope>
</reference>
<protein>
    <recommendedName>
        <fullName evidence="2">GP-PDE domain-containing protein</fullName>
    </recommendedName>
</protein>
<evidence type="ECO:0008006" key="2">
    <source>
        <dbReference type="Google" id="ProtNLM"/>
    </source>
</evidence>
<evidence type="ECO:0000313" key="1">
    <source>
        <dbReference type="EMBL" id="SVE05205.1"/>
    </source>
</evidence>
<proteinExistence type="predicted"/>
<feature type="non-terminal residue" evidence="1">
    <location>
        <position position="1"/>
    </location>
</feature>
<dbReference type="AlphaFoldDB" id="A0A383ADF3"/>
<sequence>LAINIKSVGIEAELKIILSRSKITNYFTFDWPTSSLHKAISHDLNCAFRLSEYEKDIIPNCSWVWLDSFNEIWYDADFLISLKKYGIKLAIVSPELHNRKSDINKVKDIVNAVKVDAICTDMPEFWLT</sequence>
<gene>
    <name evidence="1" type="ORF">METZ01_LOCUS458059</name>
</gene>
<organism evidence="1">
    <name type="scientific">marine metagenome</name>
    <dbReference type="NCBI Taxonomy" id="408172"/>
    <lineage>
        <taxon>unclassified sequences</taxon>
        <taxon>metagenomes</taxon>
        <taxon>ecological metagenomes</taxon>
    </lineage>
</organism>